<dbReference type="EMBL" id="GL945479">
    <property type="protein sequence ID" value="EGO00134.1"/>
    <property type="molecule type" value="Genomic_DNA"/>
</dbReference>
<dbReference type="InParanoid" id="F8PVC4"/>
<dbReference type="AlphaFoldDB" id="F8PVC4"/>
<organism evidence="2">
    <name type="scientific">Serpula lacrymans var. lacrymans (strain S7.3)</name>
    <name type="common">Dry rot fungus</name>
    <dbReference type="NCBI Taxonomy" id="936435"/>
    <lineage>
        <taxon>Eukaryota</taxon>
        <taxon>Fungi</taxon>
        <taxon>Dikarya</taxon>
        <taxon>Basidiomycota</taxon>
        <taxon>Agaricomycotina</taxon>
        <taxon>Agaricomycetes</taxon>
        <taxon>Agaricomycetidae</taxon>
        <taxon>Boletales</taxon>
        <taxon>Coniophorineae</taxon>
        <taxon>Serpulaceae</taxon>
        <taxon>Serpula</taxon>
    </lineage>
</organism>
<sequence>MKMHRMKADLLIHLIPKTTNYPLFNNLQLFQLNINNVEGRDKEERDDEAMRDLAQNVAMVACMAYQRLGIAPSQPAHWVGTGSRHLANQLQAPVKPGNTNNALFRIVPHREDTVPEHA</sequence>
<name>F8PVC4_SERL3</name>
<dbReference type="HOGENOM" id="CLU_2074554_0_0_1"/>
<protein>
    <submittedName>
        <fullName evidence="1">Uncharacterized protein</fullName>
    </submittedName>
</protein>
<proteinExistence type="predicted"/>
<accession>F8PVC4</accession>
<dbReference type="Proteomes" id="UP000008063">
    <property type="component" value="Unassembled WGS sequence"/>
</dbReference>
<evidence type="ECO:0000313" key="1">
    <source>
        <dbReference type="EMBL" id="EGO00134.1"/>
    </source>
</evidence>
<reference evidence="2" key="1">
    <citation type="journal article" date="2011" name="Science">
        <title>The plant cell wall-decomposing machinery underlies the functional diversity of forest fungi.</title>
        <authorList>
            <person name="Eastwood D.C."/>
            <person name="Floudas D."/>
            <person name="Binder M."/>
            <person name="Majcherczyk A."/>
            <person name="Schneider P."/>
            <person name="Aerts A."/>
            <person name="Asiegbu F.O."/>
            <person name="Baker S.E."/>
            <person name="Barry K."/>
            <person name="Bendiksby M."/>
            <person name="Blumentritt M."/>
            <person name="Coutinho P.M."/>
            <person name="Cullen D."/>
            <person name="de Vries R.P."/>
            <person name="Gathman A."/>
            <person name="Goodell B."/>
            <person name="Henrissat B."/>
            <person name="Ihrmark K."/>
            <person name="Kauserud H."/>
            <person name="Kohler A."/>
            <person name="LaButti K."/>
            <person name="Lapidus A."/>
            <person name="Lavin J.L."/>
            <person name="Lee Y.-H."/>
            <person name="Lindquist E."/>
            <person name="Lilly W."/>
            <person name="Lucas S."/>
            <person name="Morin E."/>
            <person name="Murat C."/>
            <person name="Oguiza J.A."/>
            <person name="Park J."/>
            <person name="Pisabarro A.G."/>
            <person name="Riley R."/>
            <person name="Rosling A."/>
            <person name="Salamov A."/>
            <person name="Schmidt O."/>
            <person name="Schmutz J."/>
            <person name="Skrede I."/>
            <person name="Stenlid J."/>
            <person name="Wiebenga A."/>
            <person name="Xie X."/>
            <person name="Kuees U."/>
            <person name="Hibbett D.S."/>
            <person name="Hoffmeister D."/>
            <person name="Hoegberg N."/>
            <person name="Martin F."/>
            <person name="Grigoriev I.V."/>
            <person name="Watkinson S.C."/>
        </authorList>
    </citation>
    <scope>NUCLEOTIDE SEQUENCE [LARGE SCALE GENOMIC DNA]</scope>
    <source>
        <strain evidence="2">strain S7.3</strain>
    </source>
</reference>
<keyword evidence="2" id="KW-1185">Reference proteome</keyword>
<gene>
    <name evidence="1" type="ORF">SERLA73DRAFT_152226</name>
</gene>
<evidence type="ECO:0000313" key="2">
    <source>
        <dbReference type="Proteomes" id="UP000008063"/>
    </source>
</evidence>